<keyword evidence="2" id="KW-0812">Transmembrane</keyword>
<keyword evidence="2" id="KW-1133">Transmembrane helix</keyword>
<evidence type="ECO:0000313" key="5">
    <source>
        <dbReference type="Proteomes" id="UP001373714"/>
    </source>
</evidence>
<feature type="signal peptide" evidence="3">
    <location>
        <begin position="1"/>
        <end position="25"/>
    </location>
</feature>
<dbReference type="EMBL" id="JAVHNS010000004">
    <property type="protein sequence ID" value="KAK6358538.1"/>
    <property type="molecule type" value="Genomic_DNA"/>
</dbReference>
<dbReference type="AlphaFoldDB" id="A0AAV9V9S4"/>
<evidence type="ECO:0000256" key="1">
    <source>
        <dbReference type="SAM" id="MobiDB-lite"/>
    </source>
</evidence>
<feature type="chain" id="PRO_5043642589" evidence="3">
    <location>
        <begin position="26"/>
        <end position="217"/>
    </location>
</feature>
<evidence type="ECO:0000256" key="3">
    <source>
        <dbReference type="SAM" id="SignalP"/>
    </source>
</evidence>
<feature type="transmembrane region" description="Helical" evidence="2">
    <location>
        <begin position="119"/>
        <end position="140"/>
    </location>
</feature>
<feature type="region of interest" description="Disordered" evidence="1">
    <location>
        <begin position="171"/>
        <end position="217"/>
    </location>
</feature>
<organism evidence="4 5">
    <name type="scientific">Orbilia blumenaviensis</name>
    <dbReference type="NCBI Taxonomy" id="1796055"/>
    <lineage>
        <taxon>Eukaryota</taxon>
        <taxon>Fungi</taxon>
        <taxon>Dikarya</taxon>
        <taxon>Ascomycota</taxon>
        <taxon>Pezizomycotina</taxon>
        <taxon>Orbiliomycetes</taxon>
        <taxon>Orbiliales</taxon>
        <taxon>Orbiliaceae</taxon>
        <taxon>Orbilia</taxon>
    </lineage>
</organism>
<evidence type="ECO:0000256" key="2">
    <source>
        <dbReference type="SAM" id="Phobius"/>
    </source>
</evidence>
<keyword evidence="5" id="KW-1185">Reference proteome</keyword>
<reference evidence="4 5" key="1">
    <citation type="submission" date="2019-10" db="EMBL/GenBank/DDBJ databases">
        <authorList>
            <person name="Palmer J.M."/>
        </authorList>
    </citation>
    <scope>NUCLEOTIDE SEQUENCE [LARGE SCALE GENOMIC DNA]</scope>
    <source>
        <strain evidence="4 5">TWF730</strain>
    </source>
</reference>
<gene>
    <name evidence="4" type="ORF">TWF730_007867</name>
</gene>
<evidence type="ECO:0000313" key="4">
    <source>
        <dbReference type="EMBL" id="KAK6358538.1"/>
    </source>
</evidence>
<sequence length="217" mass="23371">MKFLSPPSLAPFMRTILWLQHFLLAAPSYDDLKDVSVCSDSSPTSTFPPAINGTVTIANPVRPTALITIVSTLKISPSKTENDGRAPSESSNKGKMVIPGYPSLQPRSASAPQDIINDMSVVTTLLFFFYILCGFGFLPVPRRVETGNCKEESNPLATITEIEDITHPSSLPISAGHNLLGPHRQSPGLSPSQPDKEEDDGYDSDASVITVIGPLYD</sequence>
<name>A0AAV9V9S4_9PEZI</name>
<feature type="region of interest" description="Disordered" evidence="1">
    <location>
        <begin position="77"/>
        <end position="103"/>
    </location>
</feature>
<keyword evidence="3" id="KW-0732">Signal</keyword>
<comment type="caution">
    <text evidence="4">The sequence shown here is derived from an EMBL/GenBank/DDBJ whole genome shotgun (WGS) entry which is preliminary data.</text>
</comment>
<protein>
    <submittedName>
        <fullName evidence="4">Uncharacterized protein</fullName>
    </submittedName>
</protein>
<keyword evidence="2" id="KW-0472">Membrane</keyword>
<dbReference type="Proteomes" id="UP001373714">
    <property type="component" value="Unassembled WGS sequence"/>
</dbReference>
<proteinExistence type="predicted"/>
<accession>A0AAV9V9S4</accession>